<evidence type="ECO:0000313" key="1">
    <source>
        <dbReference type="EMBL" id="GJD94408.1"/>
    </source>
</evidence>
<dbReference type="EMBL" id="BPQP01000022">
    <property type="protein sequence ID" value="GJD94408.1"/>
    <property type="molecule type" value="Genomic_DNA"/>
</dbReference>
<accession>A0ABQ4RW46</accession>
<keyword evidence="2" id="KW-1185">Reference proteome</keyword>
<gene>
    <name evidence="1" type="ORF">OCOJLMKI_1610</name>
</gene>
<sequence length="143" mass="15064">MAPGAWTVSVASLFAVAVTGCTGEVAPTHAEIEAFLGIMLPAEMQGFAANAERGINTLIRARFLLPETQAEAFVRALIGQPLVPGHDPGIAAAGHGLPDWPEALPPGAAGAQRDDWPRGRTYRLLSVPAGPGWRRLYLIAFTV</sequence>
<comment type="caution">
    <text evidence="1">The sequence shown here is derived from an EMBL/GenBank/DDBJ whole genome shotgun (WGS) entry which is preliminary data.</text>
</comment>
<organism evidence="1 2">
    <name type="scientific">Methylobacterium iners</name>
    <dbReference type="NCBI Taxonomy" id="418707"/>
    <lineage>
        <taxon>Bacteria</taxon>
        <taxon>Pseudomonadati</taxon>
        <taxon>Pseudomonadota</taxon>
        <taxon>Alphaproteobacteria</taxon>
        <taxon>Hyphomicrobiales</taxon>
        <taxon>Methylobacteriaceae</taxon>
        <taxon>Methylobacterium</taxon>
    </lineage>
</organism>
<proteinExistence type="predicted"/>
<dbReference type="RefSeq" id="WP_238243583.1">
    <property type="nucleotide sequence ID" value="NZ_BPQP01000022.1"/>
</dbReference>
<name>A0ABQ4RW46_9HYPH</name>
<evidence type="ECO:0000313" key="2">
    <source>
        <dbReference type="Proteomes" id="UP001055125"/>
    </source>
</evidence>
<reference evidence="1" key="2">
    <citation type="submission" date="2021-08" db="EMBL/GenBank/DDBJ databases">
        <authorList>
            <person name="Tani A."/>
            <person name="Ola A."/>
            <person name="Ogura Y."/>
            <person name="Katsura K."/>
            <person name="Hayashi T."/>
        </authorList>
    </citation>
    <scope>NUCLEOTIDE SEQUENCE</scope>
    <source>
        <strain evidence="1">DSM 19015</strain>
    </source>
</reference>
<protein>
    <submittedName>
        <fullName evidence="1">Uncharacterized protein</fullName>
    </submittedName>
</protein>
<dbReference type="Proteomes" id="UP001055125">
    <property type="component" value="Unassembled WGS sequence"/>
</dbReference>
<reference evidence="1" key="1">
    <citation type="journal article" date="2021" name="Front. Microbiol.">
        <title>Comprehensive Comparative Genomics and Phenotyping of Methylobacterium Species.</title>
        <authorList>
            <person name="Alessa O."/>
            <person name="Ogura Y."/>
            <person name="Fujitani Y."/>
            <person name="Takami H."/>
            <person name="Hayashi T."/>
            <person name="Sahin N."/>
            <person name="Tani A."/>
        </authorList>
    </citation>
    <scope>NUCLEOTIDE SEQUENCE</scope>
    <source>
        <strain evidence="1">DSM 19015</strain>
    </source>
</reference>